<comment type="function">
    <text evidence="1 7">RNaseP catalyzes the removal of the 5'-leader sequence from pre-tRNA to produce the mature 5'-terminus. It can also cleave other RNA substrates such as 4.5S RNA. The protein component plays an auxiliary but essential role in vivo by binding to the 5'-leader sequence and broadening the substrate specificity of the ribozyme.</text>
</comment>
<keyword evidence="5 7" id="KW-0378">Hydrolase</keyword>
<dbReference type="GO" id="GO:0000049">
    <property type="term" value="F:tRNA binding"/>
    <property type="evidence" value="ECO:0007669"/>
    <property type="project" value="UniProtKB-UniRule"/>
</dbReference>
<dbReference type="InterPro" id="IPR014721">
    <property type="entry name" value="Ribsml_uS5_D2-typ_fold_subgr"/>
</dbReference>
<evidence type="ECO:0000256" key="1">
    <source>
        <dbReference type="ARBA" id="ARBA00002663"/>
    </source>
</evidence>
<protein>
    <recommendedName>
        <fullName evidence="7 8">Ribonuclease P protein component</fullName>
        <shortName evidence="7">RNase P protein</shortName>
        <shortName evidence="7">RNaseP protein</shortName>
        <ecNumber evidence="7 8">3.1.26.5</ecNumber>
    </recommendedName>
    <alternativeName>
        <fullName evidence="7">Protein C5</fullName>
    </alternativeName>
</protein>
<dbReference type="AlphaFoldDB" id="A0A7M2YVN6"/>
<dbReference type="EMBL" id="QQZY01000005">
    <property type="protein sequence ID" value="RDI74085.1"/>
    <property type="molecule type" value="Genomic_DNA"/>
</dbReference>
<evidence type="ECO:0000256" key="3">
    <source>
        <dbReference type="ARBA" id="ARBA00022722"/>
    </source>
</evidence>
<dbReference type="GO" id="GO:0042781">
    <property type="term" value="F:3'-tRNA processing endoribonuclease activity"/>
    <property type="evidence" value="ECO:0007669"/>
    <property type="project" value="TreeGrafter"/>
</dbReference>
<comment type="catalytic activity">
    <reaction evidence="7">
        <text>Endonucleolytic cleavage of RNA, removing 5'-extranucleotides from tRNA precursor.</text>
        <dbReference type="EC" id="3.1.26.5"/>
    </reaction>
</comment>
<keyword evidence="3 7" id="KW-0540">Nuclease</keyword>
<organism evidence="9 10">
    <name type="scientific">Gaiella occulta</name>
    <dbReference type="NCBI Taxonomy" id="1002870"/>
    <lineage>
        <taxon>Bacteria</taxon>
        <taxon>Bacillati</taxon>
        <taxon>Actinomycetota</taxon>
        <taxon>Thermoleophilia</taxon>
        <taxon>Gaiellales</taxon>
        <taxon>Gaiellaceae</taxon>
        <taxon>Gaiella</taxon>
    </lineage>
</organism>
<dbReference type="Proteomes" id="UP000254134">
    <property type="component" value="Unassembled WGS sequence"/>
</dbReference>
<keyword evidence="10" id="KW-1185">Reference proteome</keyword>
<dbReference type="GO" id="GO:0004526">
    <property type="term" value="F:ribonuclease P activity"/>
    <property type="evidence" value="ECO:0007669"/>
    <property type="project" value="UniProtKB-UniRule"/>
</dbReference>
<dbReference type="PROSITE" id="PS00648">
    <property type="entry name" value="RIBONUCLEASE_P"/>
    <property type="match status" value="1"/>
</dbReference>
<dbReference type="EC" id="3.1.26.5" evidence="7 8"/>
<evidence type="ECO:0000256" key="8">
    <source>
        <dbReference type="NCBIfam" id="TIGR00188"/>
    </source>
</evidence>
<evidence type="ECO:0000256" key="4">
    <source>
        <dbReference type="ARBA" id="ARBA00022759"/>
    </source>
</evidence>
<dbReference type="RefSeq" id="WP_181813592.1">
    <property type="nucleotide sequence ID" value="NZ_QQZY01000005.1"/>
</dbReference>
<evidence type="ECO:0000313" key="9">
    <source>
        <dbReference type="EMBL" id="RDI74085.1"/>
    </source>
</evidence>
<dbReference type="InterPro" id="IPR000100">
    <property type="entry name" value="RNase_P"/>
</dbReference>
<dbReference type="PANTHER" id="PTHR33992:SF1">
    <property type="entry name" value="RIBONUCLEASE P PROTEIN COMPONENT"/>
    <property type="match status" value="1"/>
</dbReference>
<name>A0A7M2YVN6_9ACTN</name>
<dbReference type="Pfam" id="PF00825">
    <property type="entry name" value="Ribonuclease_P"/>
    <property type="match status" value="1"/>
</dbReference>
<dbReference type="Gene3D" id="3.30.230.10">
    <property type="match status" value="1"/>
</dbReference>
<accession>A0A7M2YVN6</accession>
<evidence type="ECO:0000313" key="10">
    <source>
        <dbReference type="Proteomes" id="UP000254134"/>
    </source>
</evidence>
<keyword evidence="6 7" id="KW-0694">RNA-binding</keyword>
<comment type="similarity">
    <text evidence="7">Belongs to the RnpA family.</text>
</comment>
<evidence type="ECO:0000256" key="7">
    <source>
        <dbReference type="HAMAP-Rule" id="MF_00227"/>
    </source>
</evidence>
<reference evidence="10" key="2">
    <citation type="journal article" date="2019" name="MicrobiologyOpen">
        <title>High-quality draft genome sequence of Gaiella occulta isolated from a 150 meter deep mineral water borehole and comparison with the genome sequences of other deep-branching lineages of the phylum Actinobacteria.</title>
        <authorList>
            <person name="Severino R."/>
            <person name="Froufe H.J.C."/>
            <person name="Barroso C."/>
            <person name="Albuquerque L."/>
            <person name="Lobo-da-Cunha A."/>
            <person name="da Costa M.S."/>
            <person name="Egas C."/>
        </authorList>
    </citation>
    <scope>NUCLEOTIDE SEQUENCE [LARGE SCALE GENOMIC DNA]</scope>
    <source>
        <strain evidence="10">F2-233</strain>
    </source>
</reference>
<proteinExistence type="inferred from homology"/>
<sequence length="116" mass="12983">MKRRYRLSRSRDFDAVYRQGRSVSTRFLTLHWFPREDDPAGSPRLGLAVPRAVGNAAARNRLKRQLRETWQELAGDVPSGRDYVLVARAGIAEPADTRGHGWLVEQVADVLGKAAA</sequence>
<dbReference type="GO" id="GO:0001682">
    <property type="term" value="P:tRNA 5'-leader removal"/>
    <property type="evidence" value="ECO:0007669"/>
    <property type="project" value="UniProtKB-UniRule"/>
</dbReference>
<keyword evidence="4 7" id="KW-0255">Endonuclease</keyword>
<reference evidence="9 10" key="1">
    <citation type="submission" date="2018-07" db="EMBL/GenBank/DDBJ databases">
        <title>High-quality-draft genome sequence of Gaiella occulta.</title>
        <authorList>
            <person name="Severino R."/>
            <person name="Froufe H.J.C."/>
            <person name="Rainey F.A."/>
            <person name="Barroso C."/>
            <person name="Albuquerque L."/>
            <person name="Lobo-Da-Cunha A."/>
            <person name="Da Costa M.S."/>
            <person name="Egas C."/>
        </authorList>
    </citation>
    <scope>NUCLEOTIDE SEQUENCE [LARGE SCALE GENOMIC DNA]</scope>
    <source>
        <strain evidence="9 10">F2-233</strain>
    </source>
</reference>
<dbReference type="InterPro" id="IPR020539">
    <property type="entry name" value="RNase_P_CS"/>
</dbReference>
<dbReference type="SUPFAM" id="SSF54211">
    <property type="entry name" value="Ribosomal protein S5 domain 2-like"/>
    <property type="match status" value="1"/>
</dbReference>
<dbReference type="InterPro" id="IPR020568">
    <property type="entry name" value="Ribosomal_Su5_D2-typ_SF"/>
</dbReference>
<comment type="subunit">
    <text evidence="7">Consists of a catalytic RNA component (M1 or rnpB) and a protein subunit.</text>
</comment>
<gene>
    <name evidence="7" type="primary">rnpA</name>
    <name evidence="9" type="ORF">Gocc_2182</name>
</gene>
<evidence type="ECO:0000256" key="5">
    <source>
        <dbReference type="ARBA" id="ARBA00022801"/>
    </source>
</evidence>
<dbReference type="PANTHER" id="PTHR33992">
    <property type="entry name" value="RIBONUCLEASE P PROTEIN COMPONENT"/>
    <property type="match status" value="1"/>
</dbReference>
<dbReference type="NCBIfam" id="TIGR00188">
    <property type="entry name" value="rnpA"/>
    <property type="match status" value="1"/>
</dbReference>
<dbReference type="HAMAP" id="MF_00227">
    <property type="entry name" value="RNase_P"/>
    <property type="match status" value="1"/>
</dbReference>
<evidence type="ECO:0000256" key="6">
    <source>
        <dbReference type="ARBA" id="ARBA00022884"/>
    </source>
</evidence>
<keyword evidence="2 7" id="KW-0819">tRNA processing</keyword>
<comment type="caution">
    <text evidence="9">The sequence shown here is derived from an EMBL/GenBank/DDBJ whole genome shotgun (WGS) entry which is preliminary data.</text>
</comment>
<dbReference type="GO" id="GO:0030677">
    <property type="term" value="C:ribonuclease P complex"/>
    <property type="evidence" value="ECO:0007669"/>
    <property type="project" value="TreeGrafter"/>
</dbReference>
<evidence type="ECO:0000256" key="2">
    <source>
        <dbReference type="ARBA" id="ARBA00022694"/>
    </source>
</evidence>